<protein>
    <recommendedName>
        <fullName evidence="2">cysteine-S-conjugate beta-lyase</fullName>
        <ecNumber evidence="2">4.4.1.13</ecNumber>
    </recommendedName>
</protein>
<keyword evidence="3" id="KW-0663">Pyridoxal phosphate</keyword>
<reference evidence="7 8" key="1">
    <citation type="submission" date="2020-01" db="EMBL/GenBank/DDBJ databases">
        <title>Genomic analysis of Aminipila sp. CBA3637.</title>
        <authorList>
            <person name="Kim Y.B."/>
            <person name="Roh S.W."/>
        </authorList>
    </citation>
    <scope>NUCLEOTIDE SEQUENCE [LARGE SCALE GENOMIC DNA]</scope>
    <source>
        <strain evidence="7 8">CBA3637</strain>
    </source>
</reference>
<gene>
    <name evidence="7" type="ORF">Ami3637_15510</name>
</gene>
<comment type="similarity">
    <text evidence="5">Belongs to the class-II pyridoxal-phosphate-dependent aminotransferase family. MalY/PatB cystathionine beta-lyase subfamily.</text>
</comment>
<dbReference type="Gene3D" id="3.90.1150.10">
    <property type="entry name" value="Aspartate Aminotransferase, domain 1"/>
    <property type="match status" value="1"/>
</dbReference>
<keyword evidence="4 7" id="KW-0456">Lyase</keyword>
<dbReference type="InterPro" id="IPR051798">
    <property type="entry name" value="Class-II_PLP-Dep_Aminotrans"/>
</dbReference>
<dbReference type="GO" id="GO:0030170">
    <property type="term" value="F:pyridoxal phosphate binding"/>
    <property type="evidence" value="ECO:0007669"/>
    <property type="project" value="InterPro"/>
</dbReference>
<evidence type="ECO:0000256" key="4">
    <source>
        <dbReference type="ARBA" id="ARBA00023239"/>
    </source>
</evidence>
<feature type="domain" description="Aminotransferase class I/classII large" evidence="6">
    <location>
        <begin position="48"/>
        <end position="394"/>
    </location>
</feature>
<dbReference type="SUPFAM" id="SSF53383">
    <property type="entry name" value="PLP-dependent transferases"/>
    <property type="match status" value="1"/>
</dbReference>
<evidence type="ECO:0000256" key="5">
    <source>
        <dbReference type="ARBA" id="ARBA00037974"/>
    </source>
</evidence>
<evidence type="ECO:0000256" key="3">
    <source>
        <dbReference type="ARBA" id="ARBA00022898"/>
    </source>
</evidence>
<dbReference type="InterPro" id="IPR015424">
    <property type="entry name" value="PyrdxlP-dep_Trfase"/>
</dbReference>
<dbReference type="CDD" id="cd00609">
    <property type="entry name" value="AAT_like"/>
    <property type="match status" value="1"/>
</dbReference>
<dbReference type="KEGG" id="amic:Ami3637_15510"/>
<dbReference type="NCBIfam" id="TIGR04350">
    <property type="entry name" value="C_S_lyase_PatB"/>
    <property type="match status" value="1"/>
</dbReference>
<dbReference type="InterPro" id="IPR004839">
    <property type="entry name" value="Aminotransferase_I/II_large"/>
</dbReference>
<dbReference type="InterPro" id="IPR015422">
    <property type="entry name" value="PyrdxlP-dep_Trfase_small"/>
</dbReference>
<evidence type="ECO:0000313" key="7">
    <source>
        <dbReference type="EMBL" id="QHI73592.1"/>
    </source>
</evidence>
<dbReference type="RefSeq" id="WP_162363357.1">
    <property type="nucleotide sequence ID" value="NZ_CP047591.1"/>
</dbReference>
<evidence type="ECO:0000256" key="1">
    <source>
        <dbReference type="ARBA" id="ARBA00001933"/>
    </source>
</evidence>
<dbReference type="Proteomes" id="UP000463883">
    <property type="component" value="Chromosome"/>
</dbReference>
<evidence type="ECO:0000256" key="2">
    <source>
        <dbReference type="ARBA" id="ARBA00012224"/>
    </source>
</evidence>
<accession>A0A6P1MHQ2</accession>
<dbReference type="PANTHER" id="PTHR43525">
    <property type="entry name" value="PROTEIN MALY"/>
    <property type="match status" value="1"/>
</dbReference>
<dbReference type="EC" id="4.4.1.13" evidence="2"/>
<dbReference type="InterPro" id="IPR027619">
    <property type="entry name" value="C-S_lyase_PatB-like"/>
</dbReference>
<proteinExistence type="inferred from homology"/>
<dbReference type="InterPro" id="IPR015421">
    <property type="entry name" value="PyrdxlP-dep_Trfase_major"/>
</dbReference>
<dbReference type="AlphaFoldDB" id="A0A6P1MHQ2"/>
<evidence type="ECO:0000259" key="6">
    <source>
        <dbReference type="Pfam" id="PF00155"/>
    </source>
</evidence>
<sequence length="405" mass="46857">MQYNFDEIIDRKNTNSQNVEGFRSYIFRDHPDIEFPFADDEFIRMWVADMEFATPPEICQAIKQRVDKRIFGYTMIYDPGYYEALDAWCRRLYDWSFPKEELVFSPGIIPALYELVSDTVAPDEKLLITTPAYGFFKRAAEFNSRELVCSDLKYEKGQFSIDFDDLEKKAADPKVKLLLWCNPHNPTGRVWTEEELTRVAEIAKKYDLFIISDEIHCDLIRSEKKHIPMGKIMPDYIKLVTCMAASKTFNMAGMMFSNIIIRDTKLRKTFRHNDKTLGSINPISLTANQTAYEKGAEWLEQLKMYLDDNFQYLADFLEEKIPDAVYSIPEATYLAWVDLNKCLPDIENLPLFFAQEAGVLLEGGDALFVGNAKGFVRLNLAMPQSMLKEGLKRIADAIDKYKGHK</sequence>
<dbReference type="Pfam" id="PF00155">
    <property type="entry name" value="Aminotran_1_2"/>
    <property type="match status" value="1"/>
</dbReference>
<dbReference type="GO" id="GO:0047804">
    <property type="term" value="F:cysteine-S-conjugate beta-lyase activity"/>
    <property type="evidence" value="ECO:0007669"/>
    <property type="project" value="UniProtKB-EC"/>
</dbReference>
<name>A0A6P1MHQ2_9FIRM</name>
<evidence type="ECO:0000313" key="8">
    <source>
        <dbReference type="Proteomes" id="UP000463883"/>
    </source>
</evidence>
<organism evidence="7 8">
    <name type="scientific">Aminipila terrae</name>
    <dbReference type="NCBI Taxonomy" id="2697030"/>
    <lineage>
        <taxon>Bacteria</taxon>
        <taxon>Bacillati</taxon>
        <taxon>Bacillota</taxon>
        <taxon>Clostridia</taxon>
        <taxon>Peptostreptococcales</taxon>
        <taxon>Anaerovoracaceae</taxon>
        <taxon>Aminipila</taxon>
    </lineage>
</organism>
<comment type="cofactor">
    <cofactor evidence="1">
        <name>pyridoxal 5'-phosphate</name>
        <dbReference type="ChEBI" id="CHEBI:597326"/>
    </cofactor>
</comment>
<dbReference type="EMBL" id="CP047591">
    <property type="protein sequence ID" value="QHI73592.1"/>
    <property type="molecule type" value="Genomic_DNA"/>
</dbReference>
<dbReference type="Gene3D" id="3.40.640.10">
    <property type="entry name" value="Type I PLP-dependent aspartate aminotransferase-like (Major domain)"/>
    <property type="match status" value="1"/>
</dbReference>
<dbReference type="PANTHER" id="PTHR43525:SF1">
    <property type="entry name" value="PROTEIN MALY"/>
    <property type="match status" value="1"/>
</dbReference>
<keyword evidence="8" id="KW-1185">Reference proteome</keyword>